<accession>A0A502IDD7</accession>
<evidence type="ECO:0000313" key="3">
    <source>
        <dbReference type="EMBL" id="QDX92367.1"/>
    </source>
</evidence>
<dbReference type="AlphaFoldDB" id="A0A502IDD7"/>
<keyword evidence="1" id="KW-0418">Kinase</keyword>
<evidence type="ECO:0000259" key="2">
    <source>
        <dbReference type="Pfam" id="PF13581"/>
    </source>
</evidence>
<organism evidence="3 4">
    <name type="scientific">Brevibacillus laterosporus</name>
    <name type="common">Bacillus laterosporus</name>
    <dbReference type="NCBI Taxonomy" id="1465"/>
    <lineage>
        <taxon>Bacteria</taxon>
        <taxon>Bacillati</taxon>
        <taxon>Bacillota</taxon>
        <taxon>Bacilli</taxon>
        <taxon>Bacillales</taxon>
        <taxon>Paenibacillaceae</taxon>
        <taxon>Brevibacillus</taxon>
    </lineage>
</organism>
<gene>
    <name evidence="3" type="ORF">EEL30_08415</name>
</gene>
<feature type="domain" description="Histidine kinase/HSP90-like ATPase" evidence="2">
    <location>
        <begin position="14"/>
        <end position="64"/>
    </location>
</feature>
<protein>
    <recommendedName>
        <fullName evidence="2">Histidine kinase/HSP90-like ATPase domain-containing protein</fullName>
    </recommendedName>
</protein>
<reference evidence="3 4" key="1">
    <citation type="submission" date="2018-11" db="EMBL/GenBank/DDBJ databases">
        <title>Phylogenetic determinants of toxin gene distribution in genomes of Brevibacillus laterosporus.</title>
        <authorList>
            <person name="Glare T.R."/>
            <person name="Durrant A."/>
            <person name="Berry C."/>
            <person name="Palma L."/>
            <person name="Ormskirk M."/>
            <person name="Cox M.O."/>
        </authorList>
    </citation>
    <scope>NUCLEOTIDE SEQUENCE [LARGE SCALE GENOMIC DNA]</scope>
    <source>
        <strain evidence="3 4">1821L</strain>
    </source>
</reference>
<evidence type="ECO:0000256" key="1">
    <source>
        <dbReference type="ARBA" id="ARBA00022527"/>
    </source>
</evidence>
<dbReference type="Proteomes" id="UP000319432">
    <property type="component" value="Chromosome"/>
</dbReference>
<proteinExistence type="predicted"/>
<dbReference type="PANTHER" id="PTHR35526">
    <property type="entry name" value="ANTI-SIGMA-F FACTOR RSBW-RELATED"/>
    <property type="match status" value="1"/>
</dbReference>
<dbReference type="GO" id="GO:0004674">
    <property type="term" value="F:protein serine/threonine kinase activity"/>
    <property type="evidence" value="ECO:0007669"/>
    <property type="project" value="UniProtKB-KW"/>
</dbReference>
<keyword evidence="1" id="KW-0808">Transferase</keyword>
<keyword evidence="4" id="KW-1185">Reference proteome</keyword>
<dbReference type="EMBL" id="CP033464">
    <property type="protein sequence ID" value="QDX92367.1"/>
    <property type="molecule type" value="Genomic_DNA"/>
</dbReference>
<dbReference type="InterPro" id="IPR003594">
    <property type="entry name" value="HATPase_dom"/>
</dbReference>
<dbReference type="PANTHER" id="PTHR35526:SF3">
    <property type="entry name" value="ANTI-SIGMA-F FACTOR RSBW"/>
    <property type="match status" value="1"/>
</dbReference>
<dbReference type="InterPro" id="IPR036890">
    <property type="entry name" value="HATPase_C_sf"/>
</dbReference>
<sequence>MENKVVPERIEISLPAKLDYVSIARLTISGVAHRMGFSIDVLEDLKLCVSEACANSILHAYPESDRSF</sequence>
<dbReference type="OrthoDB" id="9798941at2"/>
<dbReference type="Pfam" id="PF13581">
    <property type="entry name" value="HATPase_c_2"/>
    <property type="match status" value="1"/>
</dbReference>
<keyword evidence="1" id="KW-0723">Serine/threonine-protein kinase</keyword>
<evidence type="ECO:0000313" key="4">
    <source>
        <dbReference type="Proteomes" id="UP000319432"/>
    </source>
</evidence>
<dbReference type="Gene3D" id="3.30.565.10">
    <property type="entry name" value="Histidine kinase-like ATPase, C-terminal domain"/>
    <property type="match status" value="1"/>
</dbReference>
<name>A0A502IDD7_BRELA</name>
<dbReference type="InterPro" id="IPR050267">
    <property type="entry name" value="Anti-sigma-factor_SerPK"/>
</dbReference>